<feature type="domain" description="Ribbon-helix-helix protein CopG" evidence="1">
    <location>
        <begin position="2"/>
        <end position="39"/>
    </location>
</feature>
<name>A0A3S0AQ64_9HYPH</name>
<dbReference type="InterPro" id="IPR002145">
    <property type="entry name" value="CopG"/>
</dbReference>
<accession>A0A3S0AQ64</accession>
<gene>
    <name evidence="2" type="ORF">EJC49_20545</name>
</gene>
<evidence type="ECO:0000259" key="1">
    <source>
        <dbReference type="Pfam" id="PF01402"/>
    </source>
</evidence>
<reference evidence="2 3" key="1">
    <citation type="submission" date="2018-12" db="EMBL/GenBank/DDBJ databases">
        <title>Mesorhizobium carbonis sp. nov., isolated from coal mine water.</title>
        <authorList>
            <person name="Xin W."/>
            <person name="Xu Z."/>
            <person name="Xiang F."/>
            <person name="Zhang J."/>
            <person name="Xi L."/>
            <person name="Liu J."/>
        </authorList>
    </citation>
    <scope>NUCLEOTIDE SEQUENCE [LARGE SCALE GENOMIC DNA]</scope>
    <source>
        <strain evidence="2 3">B2.3</strain>
    </source>
</reference>
<dbReference type="Proteomes" id="UP000278398">
    <property type="component" value="Unassembled WGS sequence"/>
</dbReference>
<evidence type="ECO:0000313" key="3">
    <source>
        <dbReference type="Proteomes" id="UP000278398"/>
    </source>
</evidence>
<dbReference type="Pfam" id="PF01402">
    <property type="entry name" value="RHH_1"/>
    <property type="match status" value="1"/>
</dbReference>
<protein>
    <submittedName>
        <fullName evidence="2">Ribbon-helix-helix protein, CopG family</fullName>
    </submittedName>
</protein>
<dbReference type="GO" id="GO:0006355">
    <property type="term" value="P:regulation of DNA-templated transcription"/>
    <property type="evidence" value="ECO:0007669"/>
    <property type="project" value="InterPro"/>
</dbReference>
<comment type="caution">
    <text evidence="2">The sequence shown here is derived from an EMBL/GenBank/DDBJ whole genome shotgun (WGS) entry which is preliminary data.</text>
</comment>
<evidence type="ECO:0000313" key="2">
    <source>
        <dbReference type="EMBL" id="RST84494.1"/>
    </source>
</evidence>
<dbReference type="AlphaFoldDB" id="A0A3S0AQ64"/>
<proteinExistence type="predicted"/>
<sequence length="75" mass="8689">MPTSIRLEPEIEARLNALAARTGRTKAYYLRELIANGLDDLEDYYAAVEVSERIRRGEERTYLSEDVRRELGLDD</sequence>
<dbReference type="EMBL" id="RWKW01000090">
    <property type="protein sequence ID" value="RST84494.1"/>
    <property type="molecule type" value="Genomic_DNA"/>
</dbReference>
<organism evidence="2 3">
    <name type="scientific">Aquibium carbonis</name>
    <dbReference type="NCBI Taxonomy" id="2495581"/>
    <lineage>
        <taxon>Bacteria</taxon>
        <taxon>Pseudomonadati</taxon>
        <taxon>Pseudomonadota</taxon>
        <taxon>Alphaproteobacteria</taxon>
        <taxon>Hyphomicrobiales</taxon>
        <taxon>Phyllobacteriaceae</taxon>
        <taxon>Aquibium</taxon>
    </lineage>
</organism>
<dbReference type="InterPro" id="IPR010985">
    <property type="entry name" value="Ribbon_hlx_hlx"/>
</dbReference>
<dbReference type="RefSeq" id="WP_126701802.1">
    <property type="nucleotide sequence ID" value="NZ_RWKW01000090.1"/>
</dbReference>
<dbReference type="OrthoDB" id="9812023at2"/>
<dbReference type="SUPFAM" id="SSF47598">
    <property type="entry name" value="Ribbon-helix-helix"/>
    <property type="match status" value="1"/>
</dbReference>
<keyword evidence="3" id="KW-1185">Reference proteome</keyword>